<dbReference type="RefSeq" id="WP_069380513.1">
    <property type="nucleotide sequence ID" value="NZ_CP017141.1"/>
</dbReference>
<organism evidence="4 5">
    <name type="scientific">Pedobacter steynii</name>
    <dbReference type="NCBI Taxonomy" id="430522"/>
    <lineage>
        <taxon>Bacteria</taxon>
        <taxon>Pseudomonadati</taxon>
        <taxon>Bacteroidota</taxon>
        <taxon>Sphingobacteriia</taxon>
        <taxon>Sphingobacteriales</taxon>
        <taxon>Sphingobacteriaceae</taxon>
        <taxon>Pedobacter</taxon>
    </lineage>
</organism>
<evidence type="ECO:0000259" key="1">
    <source>
        <dbReference type="Pfam" id="PF01977"/>
    </source>
</evidence>
<evidence type="ECO:0000313" key="5">
    <source>
        <dbReference type="Proteomes" id="UP000094313"/>
    </source>
</evidence>
<dbReference type="Gene3D" id="3.40.1670.10">
    <property type="entry name" value="UbiD C-terminal domain-like"/>
    <property type="match status" value="1"/>
</dbReference>
<dbReference type="GO" id="GO:0005737">
    <property type="term" value="C:cytoplasm"/>
    <property type="evidence" value="ECO:0007669"/>
    <property type="project" value="TreeGrafter"/>
</dbReference>
<dbReference type="Pfam" id="PF20695">
    <property type="entry name" value="UbiD_N"/>
    <property type="match status" value="1"/>
</dbReference>
<evidence type="ECO:0000259" key="3">
    <source>
        <dbReference type="Pfam" id="PF20696"/>
    </source>
</evidence>
<dbReference type="InterPro" id="IPR049381">
    <property type="entry name" value="UbiD-like_C"/>
</dbReference>
<keyword evidence="4" id="KW-0456">Lyase</keyword>
<dbReference type="GO" id="GO:0016831">
    <property type="term" value="F:carboxy-lyase activity"/>
    <property type="evidence" value="ECO:0007669"/>
    <property type="project" value="InterPro"/>
</dbReference>
<dbReference type="SUPFAM" id="SSF50475">
    <property type="entry name" value="FMN-binding split barrel"/>
    <property type="match status" value="1"/>
</dbReference>
<dbReference type="KEGG" id="psty:BFS30_17710"/>
<name>A0A1D7QJS4_9SPHI</name>
<reference evidence="4 5" key="1">
    <citation type="submission" date="2016-08" db="EMBL/GenBank/DDBJ databases">
        <authorList>
            <person name="Seilhamer J.J."/>
        </authorList>
    </citation>
    <scope>NUCLEOTIDE SEQUENCE [LARGE SCALE GENOMIC DNA]</scope>
    <source>
        <strain evidence="4 5">DX4</strain>
    </source>
</reference>
<evidence type="ECO:0000259" key="2">
    <source>
        <dbReference type="Pfam" id="PF20695"/>
    </source>
</evidence>
<dbReference type="Proteomes" id="UP000094313">
    <property type="component" value="Chromosome"/>
</dbReference>
<gene>
    <name evidence="4" type="ORF">BFS30_17710</name>
</gene>
<dbReference type="InterPro" id="IPR049383">
    <property type="entry name" value="UbiD-like_N"/>
</dbReference>
<feature type="domain" description="3-octaprenyl-4-hydroxybenzoate carboxy-lyase-like C-terminal" evidence="3">
    <location>
        <begin position="322"/>
        <end position="456"/>
    </location>
</feature>
<dbReference type="SUPFAM" id="SSF143968">
    <property type="entry name" value="UbiD C-terminal domain-like"/>
    <property type="match status" value="2"/>
</dbReference>
<protein>
    <submittedName>
        <fullName evidence="4">3-octaprenyl-4-hydroxybenzoate carboxy-lyase</fullName>
    </submittedName>
</protein>
<feature type="domain" description="3-octaprenyl-4-hydroxybenzoate carboxy-lyase-like Rift-related" evidence="1">
    <location>
        <begin position="123"/>
        <end position="315"/>
    </location>
</feature>
<proteinExistence type="predicted"/>
<keyword evidence="5" id="KW-1185">Reference proteome</keyword>
<dbReference type="PANTHER" id="PTHR30108">
    <property type="entry name" value="3-OCTAPRENYL-4-HYDROXYBENZOATE CARBOXY-LYASE-RELATED"/>
    <property type="match status" value="1"/>
</dbReference>
<accession>A0A1D7QJS4</accession>
<dbReference type="InterPro" id="IPR002830">
    <property type="entry name" value="UbiD"/>
</dbReference>
<dbReference type="Pfam" id="PF20696">
    <property type="entry name" value="UbiD_C"/>
    <property type="match status" value="1"/>
</dbReference>
<sequence>MGYKSLAECVADLEKHGHLIRIKEEVDPYLEMAAIHLRVYEEQGPALFFEKVKGSPFPAVSNLFGTLERSKFMFRDSLDKVEQLVRLRSDPMKVLKNPLKLPGIGFTALTALPLKQTFKSVFSKTTISALPQIVNWPMDGGPFITMPQVYTEDIDKPGILNANLGMYRIQLAGNDYVKDKEIGLHYQIHRGIGVHQSKANAKGQPLKVSIFVGGPPSHPLAAVMPLPEGLSEMTFAGALGNRRFRYFYDEEGFCISADADFVITGTVYPQENKPEGPFGDHLGYYSLTHPFPLMKVHNVYHRKDAIWSFTVVGRPPQEDTSFGALIHEIAGSALPKEIHGLKELNAVDAAGVHPLLFAIGSERYTPFLKERRPQEILTIANHILGKNQLSLAKYLFIAAREDDEALDTHHISKFLQHILERMDFPTDLHFHTNTTIDTLDYSGDGLNSGSKVVFAAAGEKRRILAGQIPAGFSLPESFSDAQLAIPGVLVIQSGPYQDQHQTELEVESLNQHLKDRDLEGIALIVLCDDSSFTAENINNLVWIAFTRSNPASDIHGIGAFTTHKHWGCTGPVVIDARKKPHHAPELIKDPIVEKNIERFSGLFKS</sequence>
<dbReference type="PANTHER" id="PTHR30108:SF7">
    <property type="entry name" value="3-POLYPRENYL-4-HYDROXYBENZOATE DECARBOXYLASE"/>
    <property type="match status" value="1"/>
</dbReference>
<dbReference type="Pfam" id="PF01977">
    <property type="entry name" value="UbiD"/>
    <property type="match status" value="1"/>
</dbReference>
<dbReference type="OrthoDB" id="9809841at2"/>
<dbReference type="InterPro" id="IPR048304">
    <property type="entry name" value="UbiD_Rift_dom"/>
</dbReference>
<dbReference type="AlphaFoldDB" id="A0A1D7QJS4"/>
<dbReference type="EMBL" id="CP017141">
    <property type="protein sequence ID" value="AOM78849.1"/>
    <property type="molecule type" value="Genomic_DNA"/>
</dbReference>
<feature type="domain" description="3-octaprenyl-4-hydroxybenzoate carboxy-lyase-like N-terminal" evidence="2">
    <location>
        <begin position="11"/>
        <end position="86"/>
    </location>
</feature>
<evidence type="ECO:0000313" key="4">
    <source>
        <dbReference type="EMBL" id="AOM78849.1"/>
    </source>
</evidence>